<name>A0ACC1XLS0_MELAZ</name>
<gene>
    <name evidence="1" type="ORF">OWV82_014201</name>
</gene>
<comment type="caution">
    <text evidence="1">The sequence shown here is derived from an EMBL/GenBank/DDBJ whole genome shotgun (WGS) entry which is preliminary data.</text>
</comment>
<organism evidence="1 2">
    <name type="scientific">Melia azedarach</name>
    <name type="common">Chinaberry tree</name>
    <dbReference type="NCBI Taxonomy" id="155640"/>
    <lineage>
        <taxon>Eukaryota</taxon>
        <taxon>Viridiplantae</taxon>
        <taxon>Streptophyta</taxon>
        <taxon>Embryophyta</taxon>
        <taxon>Tracheophyta</taxon>
        <taxon>Spermatophyta</taxon>
        <taxon>Magnoliopsida</taxon>
        <taxon>eudicotyledons</taxon>
        <taxon>Gunneridae</taxon>
        <taxon>Pentapetalae</taxon>
        <taxon>rosids</taxon>
        <taxon>malvids</taxon>
        <taxon>Sapindales</taxon>
        <taxon>Meliaceae</taxon>
        <taxon>Melia</taxon>
    </lineage>
</organism>
<protein>
    <submittedName>
        <fullName evidence="1">Ring finger protein</fullName>
    </submittedName>
</protein>
<sequence>MGLPQSPSTPPHLYPQALQLKLYQAFIFSIPILFSIILFLLFYLFYLKRRASNLSSPPILPTSSNQAPTYIHNSTCPHIGWKGEIKNKLPTILFDEGLRTRDSQCCVCLGEFEIKEELLQVPSCKHVFHLDCIHHWLHSNTTCPLCRCSIIPLTKLCNPASTSVTPSTQDGDANANSSQDQQSISSDQPPQPQLDGGSSNVDNVCTEQSTIPIEVSSSSSNTSLSSSARLSEESNSTENEGPSD</sequence>
<evidence type="ECO:0000313" key="2">
    <source>
        <dbReference type="Proteomes" id="UP001164539"/>
    </source>
</evidence>
<evidence type="ECO:0000313" key="1">
    <source>
        <dbReference type="EMBL" id="KAJ4711857.1"/>
    </source>
</evidence>
<dbReference type="Proteomes" id="UP001164539">
    <property type="component" value="Chromosome 8"/>
</dbReference>
<reference evidence="1 2" key="1">
    <citation type="journal article" date="2023" name="Science">
        <title>Complex scaffold remodeling in plant triterpene biosynthesis.</title>
        <authorList>
            <person name="De La Pena R."/>
            <person name="Hodgson H."/>
            <person name="Liu J.C."/>
            <person name="Stephenson M.J."/>
            <person name="Martin A.C."/>
            <person name="Owen C."/>
            <person name="Harkess A."/>
            <person name="Leebens-Mack J."/>
            <person name="Jimenez L.E."/>
            <person name="Osbourn A."/>
            <person name="Sattely E.S."/>
        </authorList>
    </citation>
    <scope>NUCLEOTIDE SEQUENCE [LARGE SCALE GENOMIC DNA]</scope>
    <source>
        <strain evidence="2">cv. JPN11</strain>
        <tissue evidence="1">Leaf</tissue>
    </source>
</reference>
<keyword evidence="2" id="KW-1185">Reference proteome</keyword>
<proteinExistence type="predicted"/>
<dbReference type="EMBL" id="CM051401">
    <property type="protein sequence ID" value="KAJ4711857.1"/>
    <property type="molecule type" value="Genomic_DNA"/>
</dbReference>
<accession>A0ACC1XLS0</accession>